<evidence type="ECO:0000313" key="1">
    <source>
        <dbReference type="EMBL" id="OWY93187.1"/>
    </source>
</evidence>
<dbReference type="OrthoDB" id="89406at2759"/>
<protein>
    <recommendedName>
        <fullName evidence="3">PiggyBac transposable element-derived protein domain-containing protein</fullName>
    </recommendedName>
</protein>
<sequence length="212" mass="24685">MGFYCVGTIQTNRFGYCKKIICKKKTTRIVVPESTHTPGLRAICWITSKSVYFLTFGGSVELDRVVWKDKTDEQQEVVAPRVIKNSLFFMGDVDVHDLLRLHRYSIQRVVTFCKYYKILFLGRIDMAIVNSYFVHKAYHETKATRPLKHVKSMKKLHLQLTQLQESDMYEGNRFCDAEAISTSGPLPCQGTTHVTELVDEWRNQNTQPKRRR</sequence>
<accession>A0A225UIZ0</accession>
<organism evidence="1 2">
    <name type="scientific">Phytophthora megakarya</name>
    <dbReference type="NCBI Taxonomy" id="4795"/>
    <lineage>
        <taxon>Eukaryota</taxon>
        <taxon>Sar</taxon>
        <taxon>Stramenopiles</taxon>
        <taxon>Oomycota</taxon>
        <taxon>Peronosporomycetes</taxon>
        <taxon>Peronosporales</taxon>
        <taxon>Peronosporaceae</taxon>
        <taxon>Phytophthora</taxon>
    </lineage>
</organism>
<name>A0A225UIZ0_9STRA</name>
<evidence type="ECO:0000313" key="2">
    <source>
        <dbReference type="Proteomes" id="UP000198211"/>
    </source>
</evidence>
<proteinExistence type="predicted"/>
<dbReference type="STRING" id="4795.A0A225UIZ0"/>
<comment type="caution">
    <text evidence="1">The sequence shown here is derived from an EMBL/GenBank/DDBJ whole genome shotgun (WGS) entry which is preliminary data.</text>
</comment>
<evidence type="ECO:0008006" key="3">
    <source>
        <dbReference type="Google" id="ProtNLM"/>
    </source>
</evidence>
<dbReference type="PANTHER" id="PTHR46599">
    <property type="entry name" value="PIGGYBAC TRANSPOSABLE ELEMENT-DERIVED PROTEIN 4"/>
    <property type="match status" value="1"/>
</dbReference>
<gene>
    <name evidence="1" type="ORF">PHMEG_00037506</name>
</gene>
<dbReference type="PANTHER" id="PTHR46599:SF3">
    <property type="entry name" value="PIGGYBAC TRANSPOSABLE ELEMENT-DERIVED PROTEIN 4"/>
    <property type="match status" value="1"/>
</dbReference>
<keyword evidence="2" id="KW-1185">Reference proteome</keyword>
<reference evidence="2" key="1">
    <citation type="submission" date="2017-03" db="EMBL/GenBank/DDBJ databases">
        <title>Phytopthora megakarya and P. palmivora, two closely related causual agents of cacao black pod achieved similar genome size and gene model numbers by different mechanisms.</title>
        <authorList>
            <person name="Ali S."/>
            <person name="Shao J."/>
            <person name="Larry D.J."/>
            <person name="Kronmiller B."/>
            <person name="Shen D."/>
            <person name="Strem M.D."/>
            <person name="Melnick R.L."/>
            <person name="Guiltinan M.J."/>
            <person name="Tyler B.M."/>
            <person name="Meinhardt L.W."/>
            <person name="Bailey B.A."/>
        </authorList>
    </citation>
    <scope>NUCLEOTIDE SEQUENCE [LARGE SCALE GENOMIC DNA]</scope>
    <source>
        <strain evidence="2">zdho120</strain>
    </source>
</reference>
<dbReference type="EMBL" id="NBNE01016548">
    <property type="protein sequence ID" value="OWY93187.1"/>
    <property type="molecule type" value="Genomic_DNA"/>
</dbReference>
<dbReference type="Proteomes" id="UP000198211">
    <property type="component" value="Unassembled WGS sequence"/>
</dbReference>
<dbReference type="AlphaFoldDB" id="A0A225UIZ0"/>